<reference evidence="3 4" key="1">
    <citation type="submission" date="2022-04" db="EMBL/GenBank/DDBJ databases">
        <title>Positive selection, recombination, and allopatry shape intraspecific diversity of widespread and dominant cyanobacteria.</title>
        <authorList>
            <person name="Wei J."/>
            <person name="Shu W."/>
            <person name="Hu C."/>
        </authorList>
    </citation>
    <scope>NUCLEOTIDE SEQUENCE [LARGE SCALE GENOMIC DNA]</scope>
    <source>
        <strain evidence="3 4">GB2-A5</strain>
    </source>
</reference>
<dbReference type="Proteomes" id="UP001442494">
    <property type="component" value="Unassembled WGS sequence"/>
</dbReference>
<gene>
    <name evidence="3" type="ORF">NDI37_02315</name>
</gene>
<evidence type="ECO:0000313" key="3">
    <source>
        <dbReference type="EMBL" id="MEP0863299.1"/>
    </source>
</evidence>
<accession>A0ABV0JIM9</accession>
<organism evidence="3 4">
    <name type="scientific">Funiculus sociatus GB2-A5</name>
    <dbReference type="NCBI Taxonomy" id="2933946"/>
    <lineage>
        <taxon>Bacteria</taxon>
        <taxon>Bacillati</taxon>
        <taxon>Cyanobacteriota</taxon>
        <taxon>Cyanophyceae</taxon>
        <taxon>Coleofasciculales</taxon>
        <taxon>Coleofasciculaceae</taxon>
        <taxon>Funiculus</taxon>
    </lineage>
</organism>
<feature type="coiled-coil region" evidence="1">
    <location>
        <begin position="99"/>
        <end position="126"/>
    </location>
</feature>
<comment type="caution">
    <text evidence="3">The sequence shown here is derived from an EMBL/GenBank/DDBJ whole genome shotgun (WGS) entry which is preliminary data.</text>
</comment>
<name>A0ABV0JIM9_9CYAN</name>
<dbReference type="RefSeq" id="WP_190420425.1">
    <property type="nucleotide sequence ID" value="NZ_JAMPKK010000003.1"/>
</dbReference>
<feature type="region of interest" description="Disordered" evidence="2">
    <location>
        <begin position="75"/>
        <end position="94"/>
    </location>
</feature>
<sequence length="130" mass="14298">MNSDNLFDLVHKGFRVTLGATASLVESVQDPQKREQNLELLKTDSNLLLEQLAVKGETTEQVARSFVDSLITPTDRTESTATYGTPSSTVTTSTTSVAQQDVQIELQELTAQIAAMRTELEKLRNPDSEI</sequence>
<keyword evidence="1" id="KW-0175">Coiled coil</keyword>
<protein>
    <submittedName>
        <fullName evidence="3">Uncharacterized protein</fullName>
    </submittedName>
</protein>
<evidence type="ECO:0000256" key="1">
    <source>
        <dbReference type="SAM" id="Coils"/>
    </source>
</evidence>
<feature type="compositionally biased region" description="Low complexity" evidence="2">
    <location>
        <begin position="80"/>
        <end position="94"/>
    </location>
</feature>
<evidence type="ECO:0000313" key="4">
    <source>
        <dbReference type="Proteomes" id="UP001442494"/>
    </source>
</evidence>
<evidence type="ECO:0000256" key="2">
    <source>
        <dbReference type="SAM" id="MobiDB-lite"/>
    </source>
</evidence>
<keyword evidence="4" id="KW-1185">Reference proteome</keyword>
<proteinExistence type="predicted"/>
<dbReference type="EMBL" id="JAMPKK010000003">
    <property type="protein sequence ID" value="MEP0863299.1"/>
    <property type="molecule type" value="Genomic_DNA"/>
</dbReference>